<dbReference type="SUPFAM" id="SSF50494">
    <property type="entry name" value="Trypsin-like serine proteases"/>
    <property type="match status" value="1"/>
</dbReference>
<evidence type="ECO:0000313" key="2">
    <source>
        <dbReference type="Proteomes" id="UP000658514"/>
    </source>
</evidence>
<dbReference type="EMBL" id="JACJQH010000015">
    <property type="protein sequence ID" value="MBD2196053.1"/>
    <property type="molecule type" value="Genomic_DNA"/>
</dbReference>
<dbReference type="RefSeq" id="WP_190540802.1">
    <property type="nucleotide sequence ID" value="NZ_CAWPNO010000046.1"/>
</dbReference>
<protein>
    <submittedName>
        <fullName evidence="1">Trypsin-like peptidase domain-containing protein</fullName>
    </submittedName>
</protein>
<gene>
    <name evidence="1" type="ORF">H6G24_11180</name>
</gene>
<name>A0ABR8A870_9CYAN</name>
<dbReference type="Pfam" id="PF13365">
    <property type="entry name" value="Trypsin_2"/>
    <property type="match status" value="1"/>
</dbReference>
<sequence length="289" mass="31550">MLNKSLVATCLASVTILTGVVPTLAQKPVQSPAINQKSDKAKELQPKEIAAIAQATVVRIEPSVGAAGSGVISGAYQEGGTNVYAVLTTKKVVQDKNIQYDIITPLSSGVGGNKRQKIRISAADIEEIPGEDLAIVRFKSDRTYEIAKLVETEDPQDCLQADPQLCNGAYVGGFANPPSGKNRMFHVTELQKKDKSRTYTNLPSRYNLSGLAGGPVFDTSGRVVTLFDKNQNQSKAFGKRRGFSQLRNYSRMRVRLDLTPPLLTMSLRGNTPFNFQQEIFETDIEAVNR</sequence>
<accession>A0ABR8A870</accession>
<proteinExistence type="predicted"/>
<dbReference type="Proteomes" id="UP000658514">
    <property type="component" value="Unassembled WGS sequence"/>
</dbReference>
<reference evidence="1 2" key="1">
    <citation type="journal article" date="2020" name="ISME J.">
        <title>Comparative genomics reveals insights into cyanobacterial evolution and habitat adaptation.</title>
        <authorList>
            <person name="Chen M.Y."/>
            <person name="Teng W.K."/>
            <person name="Zhao L."/>
            <person name="Hu C.X."/>
            <person name="Zhou Y.K."/>
            <person name="Han B.P."/>
            <person name="Song L.R."/>
            <person name="Shu W.S."/>
        </authorList>
    </citation>
    <scope>NUCLEOTIDE SEQUENCE [LARGE SCALE GENOMIC DNA]</scope>
    <source>
        <strain evidence="1 2">FACHB-288</strain>
    </source>
</reference>
<dbReference type="Gene3D" id="2.40.10.10">
    <property type="entry name" value="Trypsin-like serine proteases"/>
    <property type="match status" value="2"/>
</dbReference>
<organism evidence="1 2">
    <name type="scientific">Calothrix parietina FACHB-288</name>
    <dbReference type="NCBI Taxonomy" id="2692896"/>
    <lineage>
        <taxon>Bacteria</taxon>
        <taxon>Bacillati</taxon>
        <taxon>Cyanobacteriota</taxon>
        <taxon>Cyanophyceae</taxon>
        <taxon>Nostocales</taxon>
        <taxon>Calotrichaceae</taxon>
        <taxon>Calothrix</taxon>
    </lineage>
</organism>
<evidence type="ECO:0000313" key="1">
    <source>
        <dbReference type="EMBL" id="MBD2196053.1"/>
    </source>
</evidence>
<comment type="caution">
    <text evidence="1">The sequence shown here is derived from an EMBL/GenBank/DDBJ whole genome shotgun (WGS) entry which is preliminary data.</text>
</comment>
<dbReference type="InterPro" id="IPR009003">
    <property type="entry name" value="Peptidase_S1_PA"/>
</dbReference>
<keyword evidence="2" id="KW-1185">Reference proteome</keyword>
<dbReference type="InterPro" id="IPR043504">
    <property type="entry name" value="Peptidase_S1_PA_chymotrypsin"/>
</dbReference>